<reference evidence="3 4" key="1">
    <citation type="submission" date="2017-07" db="EMBL/GenBank/DDBJ databases">
        <title>Draft whole genome sequences of clinical Proprionibacteriaceae strains.</title>
        <authorList>
            <person name="Bernier A.-M."/>
            <person name="Bernard K."/>
            <person name="Domingo M.-C."/>
        </authorList>
    </citation>
    <scope>NUCLEOTIDE SEQUENCE [LARGE SCALE GENOMIC DNA]</scope>
    <source>
        <strain evidence="3 4">NML 150081</strain>
    </source>
</reference>
<organism evidence="3 4">
    <name type="scientific">Parenemella sanctibonifatiensis</name>
    <dbReference type="NCBI Taxonomy" id="2016505"/>
    <lineage>
        <taxon>Bacteria</taxon>
        <taxon>Bacillati</taxon>
        <taxon>Actinomycetota</taxon>
        <taxon>Actinomycetes</taxon>
        <taxon>Propionibacteriales</taxon>
        <taxon>Propionibacteriaceae</taxon>
        <taxon>Parenemella</taxon>
    </lineage>
</organism>
<dbReference type="SUPFAM" id="SSF143120">
    <property type="entry name" value="YefM-like"/>
    <property type="match status" value="1"/>
</dbReference>
<keyword evidence="4" id="KW-1185">Reference proteome</keyword>
<dbReference type="OrthoDB" id="33091at2"/>
<dbReference type="InterPro" id="IPR036165">
    <property type="entry name" value="YefM-like_sf"/>
</dbReference>
<gene>
    <name evidence="3" type="ORF">CGZ91_07140</name>
</gene>
<comment type="function">
    <text evidence="2">Antitoxin component of a type II toxin-antitoxin (TA) system.</text>
</comment>
<sequence>MATTVNVQEAKTRLSELLREVESGGAVIIARAGRPIAQLGPVEPRGPRFGGIVPDLTVPDTFFDELPAVELDAWESE</sequence>
<dbReference type="AlphaFoldDB" id="A0A255EJ03"/>
<protein>
    <recommendedName>
        <fullName evidence="2">Antitoxin</fullName>
    </recommendedName>
</protein>
<dbReference type="RefSeq" id="WP_094453760.1">
    <property type="nucleotide sequence ID" value="NZ_NMVJ01000006.1"/>
</dbReference>
<dbReference type="Proteomes" id="UP000216300">
    <property type="component" value="Unassembled WGS sequence"/>
</dbReference>
<dbReference type="Gene3D" id="3.40.1620.10">
    <property type="entry name" value="YefM-like domain"/>
    <property type="match status" value="1"/>
</dbReference>
<evidence type="ECO:0000256" key="2">
    <source>
        <dbReference type="RuleBase" id="RU362080"/>
    </source>
</evidence>
<evidence type="ECO:0000313" key="4">
    <source>
        <dbReference type="Proteomes" id="UP000216300"/>
    </source>
</evidence>
<comment type="caution">
    <text evidence="3">The sequence shown here is derived from an EMBL/GenBank/DDBJ whole genome shotgun (WGS) entry which is preliminary data.</text>
</comment>
<dbReference type="EMBL" id="NMVJ01000006">
    <property type="protein sequence ID" value="OYN91220.1"/>
    <property type="molecule type" value="Genomic_DNA"/>
</dbReference>
<dbReference type="NCBIfam" id="TIGR01552">
    <property type="entry name" value="phd_fam"/>
    <property type="match status" value="1"/>
</dbReference>
<accession>A0A255EJ03</accession>
<evidence type="ECO:0000256" key="1">
    <source>
        <dbReference type="ARBA" id="ARBA00009981"/>
    </source>
</evidence>
<name>A0A255EJ03_9ACTN</name>
<dbReference type="Pfam" id="PF02604">
    <property type="entry name" value="PhdYeFM_antitox"/>
    <property type="match status" value="1"/>
</dbReference>
<proteinExistence type="inferred from homology"/>
<dbReference type="InterPro" id="IPR006442">
    <property type="entry name" value="Antitoxin_Phd/YefM"/>
</dbReference>
<evidence type="ECO:0000313" key="3">
    <source>
        <dbReference type="EMBL" id="OYN91220.1"/>
    </source>
</evidence>
<comment type="similarity">
    <text evidence="1 2">Belongs to the phD/YefM antitoxin family.</text>
</comment>